<feature type="signal peptide" evidence="1">
    <location>
        <begin position="1"/>
        <end position="20"/>
    </location>
</feature>
<dbReference type="PROSITE" id="PS51257">
    <property type="entry name" value="PROKAR_LIPOPROTEIN"/>
    <property type="match status" value="1"/>
</dbReference>
<evidence type="ECO:0000313" key="3">
    <source>
        <dbReference type="Proteomes" id="UP000777002"/>
    </source>
</evidence>
<dbReference type="Pfam" id="PF11937">
    <property type="entry name" value="DUF3455"/>
    <property type="match status" value="1"/>
</dbReference>
<keyword evidence="1" id="KW-0732">Signal</keyword>
<keyword evidence="3" id="KW-1185">Reference proteome</keyword>
<gene>
    <name evidence="2" type="ORF">H5985_00085</name>
</gene>
<protein>
    <submittedName>
        <fullName evidence="2">DUF3455 domain-containing protein</fullName>
    </submittedName>
</protein>
<dbReference type="RefSeq" id="WP_205049282.1">
    <property type="nucleotide sequence ID" value="NZ_JACJKX010000001.1"/>
</dbReference>
<proteinExistence type="predicted"/>
<name>A0ABS2GQF7_9BURK</name>
<feature type="chain" id="PRO_5046659262" evidence="1">
    <location>
        <begin position="21"/>
        <end position="166"/>
    </location>
</feature>
<dbReference type="Proteomes" id="UP000777002">
    <property type="component" value="Unassembled WGS sequence"/>
</dbReference>
<reference evidence="2 3" key="1">
    <citation type="journal article" date="2021" name="Sci. Rep.">
        <title>The distribution of antibiotic resistance genes in chicken gut microbiota commensals.</title>
        <authorList>
            <person name="Juricova H."/>
            <person name="Matiasovicova J."/>
            <person name="Kubasova T."/>
            <person name="Cejkova D."/>
            <person name="Rychlik I."/>
        </authorList>
    </citation>
    <scope>NUCLEOTIDE SEQUENCE [LARGE SCALE GENOMIC DNA]</scope>
    <source>
        <strain evidence="2 3">An562</strain>
    </source>
</reference>
<comment type="caution">
    <text evidence="2">The sequence shown here is derived from an EMBL/GenBank/DDBJ whole genome shotgun (WGS) entry which is preliminary data.</text>
</comment>
<dbReference type="EMBL" id="JACJKX010000001">
    <property type="protein sequence ID" value="MBM6927679.1"/>
    <property type="molecule type" value="Genomic_DNA"/>
</dbReference>
<dbReference type="InterPro" id="IPR021851">
    <property type="entry name" value="DUF3455"/>
</dbReference>
<evidence type="ECO:0000256" key="1">
    <source>
        <dbReference type="SAM" id="SignalP"/>
    </source>
</evidence>
<sequence>MRFFSRLTICLLPALLTACATFQEPSVNPPENSKLALRLDASGEQVFRCIHDMKGWFWHFETPNAYLFNPETGQAVAKHGYRFSFVHNDGSKIASSRITGIAQGDGKNLPNALFSVTSPASHGTFLGVRYIQRLNAKGGIPQTKCTPARQGQLNKIPFEAQFIFWR</sequence>
<accession>A0ABS2GQF7</accession>
<organism evidence="2 3">
    <name type="scientific">Parasutterella secunda</name>
    <dbReference type="NCBI Taxonomy" id="626947"/>
    <lineage>
        <taxon>Bacteria</taxon>
        <taxon>Pseudomonadati</taxon>
        <taxon>Pseudomonadota</taxon>
        <taxon>Betaproteobacteria</taxon>
        <taxon>Burkholderiales</taxon>
        <taxon>Sutterellaceae</taxon>
        <taxon>Parasutterella</taxon>
    </lineage>
</organism>
<evidence type="ECO:0000313" key="2">
    <source>
        <dbReference type="EMBL" id="MBM6927679.1"/>
    </source>
</evidence>